<dbReference type="GO" id="GO:0016831">
    <property type="term" value="F:carboxy-lyase activity"/>
    <property type="evidence" value="ECO:0007669"/>
    <property type="project" value="InterPro"/>
</dbReference>
<dbReference type="GO" id="GO:0019748">
    <property type="term" value="P:secondary metabolic process"/>
    <property type="evidence" value="ECO:0007669"/>
    <property type="project" value="TreeGrafter"/>
</dbReference>
<evidence type="ECO:0000256" key="1">
    <source>
        <dbReference type="ARBA" id="ARBA00023239"/>
    </source>
</evidence>
<proteinExistence type="predicted"/>
<feature type="domain" description="Amidohydrolase-related" evidence="2">
    <location>
        <begin position="74"/>
        <end position="343"/>
    </location>
</feature>
<dbReference type="SUPFAM" id="SSF51556">
    <property type="entry name" value="Metallo-dependent hydrolases"/>
    <property type="match status" value="1"/>
</dbReference>
<dbReference type="EMBL" id="CP017242">
    <property type="protein sequence ID" value="APO77066.1"/>
    <property type="molecule type" value="Genomic_DNA"/>
</dbReference>
<dbReference type="AlphaFoldDB" id="A0A1L5PAD6"/>
<dbReference type="InterPro" id="IPR032465">
    <property type="entry name" value="ACMSD"/>
</dbReference>
<dbReference type="Proteomes" id="UP000185109">
    <property type="component" value="Plasmid pRsp8C3a"/>
</dbReference>
<dbReference type="PANTHER" id="PTHR21240:SF28">
    <property type="entry name" value="ISO-OROTATE DECARBOXYLASE (EUROFUNG)"/>
    <property type="match status" value="1"/>
</dbReference>
<dbReference type="GO" id="GO:0016787">
    <property type="term" value="F:hydrolase activity"/>
    <property type="evidence" value="ECO:0007669"/>
    <property type="project" value="UniProtKB-KW"/>
</dbReference>
<dbReference type="InterPro" id="IPR032466">
    <property type="entry name" value="Metal_Hydrolase"/>
</dbReference>
<dbReference type="GO" id="GO:0005737">
    <property type="term" value="C:cytoplasm"/>
    <property type="evidence" value="ECO:0007669"/>
    <property type="project" value="TreeGrafter"/>
</dbReference>
<gene>
    <name evidence="3" type="ORF">AM571_PA00180</name>
</gene>
<name>A0A1L5PAD6_RHIET</name>
<evidence type="ECO:0000313" key="3">
    <source>
        <dbReference type="EMBL" id="APO77066.1"/>
    </source>
</evidence>
<keyword evidence="3" id="KW-0614">Plasmid</keyword>
<evidence type="ECO:0000313" key="4">
    <source>
        <dbReference type="Proteomes" id="UP000185109"/>
    </source>
</evidence>
<dbReference type="Pfam" id="PF04909">
    <property type="entry name" value="Amidohydro_2"/>
    <property type="match status" value="1"/>
</dbReference>
<dbReference type="PANTHER" id="PTHR21240">
    <property type="entry name" value="2-AMINO-3-CARBOXYLMUCONATE-6-SEMIALDEHYDE DECARBOXYLASE"/>
    <property type="match status" value="1"/>
</dbReference>
<protein>
    <submittedName>
        <fullName evidence="3">Amidohydrolase 2 family protein</fullName>
    </submittedName>
</protein>
<reference evidence="3 4" key="1">
    <citation type="submission" date="2016-09" db="EMBL/GenBank/DDBJ databases">
        <title>The complete genome sequences of Rhizobium gallicum, symbiovars gallicum and phaseoli, symbionts associated to common bean (Phaseolus vulgaris).</title>
        <authorList>
            <person name="Bustos P."/>
            <person name="Santamaria R.I."/>
            <person name="Perez-Carrascal O.M."/>
            <person name="Juarez S."/>
            <person name="Lozano L."/>
            <person name="Martinez-Flores I."/>
            <person name="Martinez-Romero E."/>
            <person name="Cevallos M."/>
            <person name="Romero D."/>
            <person name="Davila G."/>
            <person name="Gonzalez V."/>
        </authorList>
    </citation>
    <scope>NUCLEOTIDE SEQUENCE [LARGE SCALE GENOMIC DNA]</scope>
    <source>
        <strain evidence="3 4">8C-3</strain>
        <plasmid evidence="4">Plasmid prsp8c3a</plasmid>
    </source>
</reference>
<organism evidence="3 4">
    <name type="scientific">Rhizobium etli 8C-3</name>
    <dbReference type="NCBI Taxonomy" id="538025"/>
    <lineage>
        <taxon>Bacteria</taxon>
        <taxon>Pseudomonadati</taxon>
        <taxon>Pseudomonadota</taxon>
        <taxon>Alphaproteobacteria</taxon>
        <taxon>Hyphomicrobiales</taxon>
        <taxon>Rhizobiaceae</taxon>
        <taxon>Rhizobium/Agrobacterium group</taxon>
        <taxon>Rhizobium</taxon>
    </lineage>
</organism>
<evidence type="ECO:0000259" key="2">
    <source>
        <dbReference type="Pfam" id="PF04909"/>
    </source>
</evidence>
<keyword evidence="3" id="KW-0378">Hydrolase</keyword>
<dbReference type="Gene3D" id="3.20.20.140">
    <property type="entry name" value="Metal-dependent hydrolases"/>
    <property type="match status" value="1"/>
</dbReference>
<dbReference type="InterPro" id="IPR006680">
    <property type="entry name" value="Amidohydro-rel"/>
</dbReference>
<accession>A0A1L5PAD6</accession>
<keyword evidence="1" id="KW-0456">Lyase</keyword>
<geneLocation type="plasmid" evidence="4">
    <name>prsp8c3a</name>
</geneLocation>
<sequence length="346" mass="38442">MASTPTAECARKGHSVTIDIFTHFFPKRYLQELSDRGAGLGAIAGRMKGLPAILDLEARFRAMDVLDDYKQIVALPNPAVEDVASPTVAADLARIGNDDLALIVDRHADRFPAFVASVSLLDIDAALTEIRRAIEQLGAKGIQIYSNIAGKPLDLPEFLPIFRLMADYDLPIWLHPTRTAAMSDYRSEAKSRYEMWWCFGWPYETSVAMARLAFSGIFDRHPDLKIITHHLGGMVPFYEGRLGPGMKFLGNRTPDEDYSTVLTSLKKPHMDYFRMFYADTAMFGGAAGLPTGLTFFGTDRIVFATDAPFAPVRETFDALNELDLAAQDRQKILEGNARKLLKLSSV</sequence>